<evidence type="ECO:0000313" key="2">
    <source>
        <dbReference type="EMBL" id="KZE19138.1"/>
    </source>
</evidence>
<organism evidence="2 3">
    <name type="scientific">Brevibacterium casei</name>
    <dbReference type="NCBI Taxonomy" id="33889"/>
    <lineage>
        <taxon>Bacteria</taxon>
        <taxon>Bacillati</taxon>
        <taxon>Actinomycetota</taxon>
        <taxon>Actinomycetes</taxon>
        <taxon>Micrococcales</taxon>
        <taxon>Brevibacteriaceae</taxon>
        <taxon>Brevibacterium</taxon>
    </lineage>
</organism>
<reference evidence="3" key="1">
    <citation type="submission" date="2016-01" db="EMBL/GenBank/DDBJ databases">
        <title>Draft genome of Chromobacterium sp. F49.</title>
        <authorList>
            <person name="Hong K.W."/>
        </authorList>
    </citation>
    <scope>NUCLEOTIDE SEQUENCE [LARGE SCALE GENOMIC DNA]</scope>
    <source>
        <strain evidence="3">M40</strain>
    </source>
</reference>
<dbReference type="Gene3D" id="3.40.30.10">
    <property type="entry name" value="Glutaredoxin"/>
    <property type="match status" value="1"/>
</dbReference>
<gene>
    <name evidence="2" type="ORF">AVW13_11825</name>
</gene>
<dbReference type="PROSITE" id="PS51354">
    <property type="entry name" value="GLUTAREDOXIN_2"/>
    <property type="match status" value="1"/>
</dbReference>
<proteinExistence type="predicted"/>
<accession>A0AB34XRB6</accession>
<feature type="domain" description="Glutaredoxin" evidence="1">
    <location>
        <begin position="4"/>
        <end position="56"/>
    </location>
</feature>
<sequence>MALTLYTTPACTQCALTRRVLDRAGTPYTTVDLSVDLDAHRFVTRTLGYRSAPVVYAVYPNGQVKHWSGFQPAKLEAYVTAMGGAAA</sequence>
<evidence type="ECO:0000259" key="1">
    <source>
        <dbReference type="Pfam" id="PF00462"/>
    </source>
</evidence>
<dbReference type="RefSeq" id="WP_063250096.1">
    <property type="nucleotide sequence ID" value="NZ_JALXXK010000003.1"/>
</dbReference>
<dbReference type="Pfam" id="PF00462">
    <property type="entry name" value="Glutaredoxin"/>
    <property type="match status" value="1"/>
</dbReference>
<dbReference type="InterPro" id="IPR002109">
    <property type="entry name" value="Glutaredoxin"/>
</dbReference>
<dbReference type="CDD" id="cd02976">
    <property type="entry name" value="NrdH"/>
    <property type="match status" value="1"/>
</dbReference>
<comment type="caution">
    <text evidence="2">The sequence shown here is derived from an EMBL/GenBank/DDBJ whole genome shotgun (WGS) entry which is preliminary data.</text>
</comment>
<evidence type="ECO:0000313" key="3">
    <source>
        <dbReference type="Proteomes" id="UP000076612"/>
    </source>
</evidence>
<protein>
    <recommendedName>
        <fullName evidence="1">Glutaredoxin domain-containing protein</fullName>
    </recommendedName>
</protein>
<dbReference type="InterPro" id="IPR036249">
    <property type="entry name" value="Thioredoxin-like_sf"/>
</dbReference>
<dbReference type="Proteomes" id="UP000076612">
    <property type="component" value="Unassembled WGS sequence"/>
</dbReference>
<dbReference type="AlphaFoldDB" id="A0AB34XRB6"/>
<dbReference type="EMBL" id="LQQR01000020">
    <property type="protein sequence ID" value="KZE19138.1"/>
    <property type="molecule type" value="Genomic_DNA"/>
</dbReference>
<dbReference type="SUPFAM" id="SSF52833">
    <property type="entry name" value="Thioredoxin-like"/>
    <property type="match status" value="1"/>
</dbReference>
<name>A0AB34XRB6_9MICO</name>